<keyword evidence="4" id="KW-1185">Reference proteome</keyword>
<feature type="compositionally biased region" description="Basic and acidic residues" evidence="1">
    <location>
        <begin position="10"/>
        <end position="21"/>
    </location>
</feature>
<feature type="region of interest" description="Disordered" evidence="1">
    <location>
        <begin position="1"/>
        <end position="21"/>
    </location>
</feature>
<dbReference type="EMBL" id="AUWU02000006">
    <property type="protein sequence ID" value="KAH0571430.1"/>
    <property type="molecule type" value="Genomic_DNA"/>
</dbReference>
<proteinExistence type="predicted"/>
<accession>V6M7N5</accession>
<reference evidence="2 3" key="1">
    <citation type="journal article" date="2014" name="PLoS Genet.">
        <title>The Genome of Spironucleus salmonicida Highlights a Fish Pathogen Adapted to Fluctuating Environments.</title>
        <authorList>
            <person name="Xu F."/>
            <person name="Jerlstrom-Hultqvist J."/>
            <person name="Einarsson E."/>
            <person name="Astvaldsson A."/>
            <person name="Svard S.G."/>
            <person name="Andersson J.O."/>
        </authorList>
    </citation>
    <scope>NUCLEOTIDE SEQUENCE</scope>
    <source>
        <strain evidence="3">ATCC 50377</strain>
    </source>
</reference>
<sequence length="88" mass="10558">MKSAQQFLKNELREPLSDRRPKSRVYEQRYVKEYTQKEINQIRETLVLPISLRSKQLPTEKGQSRYKSNISWNFSEKLAELRKLSSNI</sequence>
<protein>
    <submittedName>
        <fullName evidence="2">Uncharacterized protein</fullName>
    </submittedName>
</protein>
<evidence type="ECO:0000313" key="4">
    <source>
        <dbReference type="Proteomes" id="UP000018208"/>
    </source>
</evidence>
<name>V6M7N5_9EUKA</name>
<dbReference type="AlphaFoldDB" id="V6M7N5"/>
<dbReference type="EMBL" id="KI545950">
    <property type="protein sequence ID" value="EST49484.1"/>
    <property type="molecule type" value="Genomic_DNA"/>
</dbReference>
<dbReference type="Proteomes" id="UP000018208">
    <property type="component" value="Unassembled WGS sequence"/>
</dbReference>
<evidence type="ECO:0000256" key="1">
    <source>
        <dbReference type="SAM" id="MobiDB-lite"/>
    </source>
</evidence>
<evidence type="ECO:0000313" key="2">
    <source>
        <dbReference type="EMBL" id="EST49484.1"/>
    </source>
</evidence>
<dbReference type="VEuPathDB" id="GiardiaDB:SS50377_25615"/>
<reference evidence="3" key="2">
    <citation type="submission" date="2020-12" db="EMBL/GenBank/DDBJ databases">
        <title>New Spironucleus salmonicida genome in near-complete chromosomes.</title>
        <authorList>
            <person name="Xu F."/>
            <person name="Kurt Z."/>
            <person name="Jimenez-Gonzalez A."/>
            <person name="Astvaldsson A."/>
            <person name="Andersson J.O."/>
            <person name="Svard S.G."/>
        </authorList>
    </citation>
    <scope>NUCLEOTIDE SEQUENCE</scope>
    <source>
        <strain evidence="3">ATCC 50377</strain>
    </source>
</reference>
<organism evidence="2">
    <name type="scientific">Spironucleus salmonicida</name>
    <dbReference type="NCBI Taxonomy" id="348837"/>
    <lineage>
        <taxon>Eukaryota</taxon>
        <taxon>Metamonada</taxon>
        <taxon>Diplomonadida</taxon>
        <taxon>Hexamitidae</taxon>
        <taxon>Hexamitinae</taxon>
        <taxon>Spironucleus</taxon>
    </lineage>
</organism>
<gene>
    <name evidence="2" type="ORF">SS50377_10233</name>
    <name evidence="3" type="ORF">SS50377_25615</name>
</gene>
<evidence type="ECO:0000313" key="3">
    <source>
        <dbReference type="EMBL" id="KAH0571430.1"/>
    </source>
</evidence>